<organism evidence="4 5">
    <name type="scientific">Thiobaca trueperi</name>
    <dbReference type="NCBI Taxonomy" id="127458"/>
    <lineage>
        <taxon>Bacteria</taxon>
        <taxon>Pseudomonadati</taxon>
        <taxon>Pseudomonadota</taxon>
        <taxon>Gammaproteobacteria</taxon>
        <taxon>Chromatiales</taxon>
        <taxon>Chromatiaceae</taxon>
        <taxon>Thiobaca</taxon>
    </lineage>
</organism>
<evidence type="ECO:0000259" key="2">
    <source>
        <dbReference type="Pfam" id="PF02481"/>
    </source>
</evidence>
<dbReference type="NCBIfam" id="TIGR00732">
    <property type="entry name" value="dprA"/>
    <property type="match status" value="1"/>
</dbReference>
<dbReference type="Gene3D" id="1.10.10.10">
    <property type="entry name" value="Winged helix-like DNA-binding domain superfamily/Winged helix DNA-binding domain"/>
    <property type="match status" value="1"/>
</dbReference>
<dbReference type="OrthoDB" id="9785707at2"/>
<sequence>MRQADSEPVDAWLALVNAPGVGPRTVSKLLAHFGSPTAVLQASAERLTAAGLKAPAIAALKTPDQAGIDAILAWAAQPAAHILTLTDPRYPAQLAEIPDPPPLLYVRGDAGLLGEPQIAIVGSRNPTPGGREITRTFARELTDFGLLVSSGLALGIDGVAHTAALERGRTIAVLGTGPDRVYPASHRDLARRIADAGVLVSEFPPGQEPLAHHFPRRNRLISGLSLGVLVTEAALKSGSLITARCALEQGREVFAVPGSILNPLARGCHALIREGARLVESAAEILAELAPLLRSVLAAPATGTDVPAPGQSSDALDADSRRLLDAMGFDPVAPDELIARSGLPAQRVASMLLTLELSGHVSSVPGGRYSRCRVG</sequence>
<protein>
    <submittedName>
        <fullName evidence="4">DNA protecting protein DprA</fullName>
    </submittedName>
</protein>
<comment type="caution">
    <text evidence="4">The sequence shown here is derived from an EMBL/GenBank/DDBJ whole genome shotgun (WGS) entry which is preliminary data.</text>
</comment>
<dbReference type="SUPFAM" id="SSF47781">
    <property type="entry name" value="RuvA domain 2-like"/>
    <property type="match status" value="1"/>
</dbReference>
<evidence type="ECO:0000256" key="1">
    <source>
        <dbReference type="ARBA" id="ARBA00006525"/>
    </source>
</evidence>
<name>A0A4R3N9J0_9GAMM</name>
<feature type="domain" description="DprA winged helix" evidence="3">
    <location>
        <begin position="308"/>
        <end position="367"/>
    </location>
</feature>
<dbReference type="InterPro" id="IPR057666">
    <property type="entry name" value="DrpA_SLOG"/>
</dbReference>
<dbReference type="PANTHER" id="PTHR43022">
    <property type="entry name" value="PROTEIN SMF"/>
    <property type="match status" value="1"/>
</dbReference>
<dbReference type="InterPro" id="IPR041614">
    <property type="entry name" value="DprA_WH"/>
</dbReference>
<feature type="domain" description="Smf/DprA SLOG" evidence="2">
    <location>
        <begin position="82"/>
        <end position="289"/>
    </location>
</feature>
<dbReference type="Pfam" id="PF17782">
    <property type="entry name" value="WHD_DprA"/>
    <property type="match status" value="1"/>
</dbReference>
<dbReference type="AlphaFoldDB" id="A0A4R3N9J0"/>
<dbReference type="Pfam" id="PF02481">
    <property type="entry name" value="DNA_processg_A"/>
    <property type="match status" value="1"/>
</dbReference>
<dbReference type="EMBL" id="SMAO01000001">
    <property type="protein sequence ID" value="TCT23793.1"/>
    <property type="molecule type" value="Genomic_DNA"/>
</dbReference>
<proteinExistence type="inferred from homology"/>
<evidence type="ECO:0000313" key="4">
    <source>
        <dbReference type="EMBL" id="TCT23793.1"/>
    </source>
</evidence>
<dbReference type="InterPro" id="IPR003488">
    <property type="entry name" value="DprA"/>
</dbReference>
<dbReference type="RefSeq" id="WP_132974898.1">
    <property type="nucleotide sequence ID" value="NZ_SMAO01000001.1"/>
</dbReference>
<dbReference type="Pfam" id="PF14520">
    <property type="entry name" value="HHH_5"/>
    <property type="match status" value="1"/>
</dbReference>
<evidence type="ECO:0000259" key="3">
    <source>
        <dbReference type="Pfam" id="PF17782"/>
    </source>
</evidence>
<comment type="similarity">
    <text evidence="1">Belongs to the DprA/Smf family.</text>
</comment>
<accession>A0A4R3N9J0</accession>
<gene>
    <name evidence="4" type="ORF">EDC35_101106</name>
</gene>
<evidence type="ECO:0000313" key="5">
    <source>
        <dbReference type="Proteomes" id="UP000295717"/>
    </source>
</evidence>
<dbReference type="Gene3D" id="3.40.50.450">
    <property type="match status" value="1"/>
</dbReference>
<dbReference type="Proteomes" id="UP000295717">
    <property type="component" value="Unassembled WGS sequence"/>
</dbReference>
<dbReference type="InterPro" id="IPR036388">
    <property type="entry name" value="WH-like_DNA-bd_sf"/>
</dbReference>
<dbReference type="PANTHER" id="PTHR43022:SF1">
    <property type="entry name" value="PROTEIN SMF"/>
    <property type="match status" value="1"/>
</dbReference>
<dbReference type="InterPro" id="IPR010994">
    <property type="entry name" value="RuvA_2-like"/>
</dbReference>
<keyword evidence="5" id="KW-1185">Reference proteome</keyword>
<reference evidence="4 5" key="1">
    <citation type="submission" date="2019-03" db="EMBL/GenBank/DDBJ databases">
        <title>Genomic Encyclopedia of Type Strains, Phase IV (KMG-IV): sequencing the most valuable type-strain genomes for metagenomic binning, comparative biology and taxonomic classification.</title>
        <authorList>
            <person name="Goeker M."/>
        </authorList>
    </citation>
    <scope>NUCLEOTIDE SEQUENCE [LARGE SCALE GENOMIC DNA]</scope>
    <source>
        <strain evidence="4 5">DSM 13587</strain>
    </source>
</reference>
<dbReference type="SUPFAM" id="SSF102405">
    <property type="entry name" value="MCP/YpsA-like"/>
    <property type="match status" value="1"/>
</dbReference>
<dbReference type="GO" id="GO:0009294">
    <property type="term" value="P:DNA-mediated transformation"/>
    <property type="evidence" value="ECO:0007669"/>
    <property type="project" value="InterPro"/>
</dbReference>